<dbReference type="Pfam" id="PF13738">
    <property type="entry name" value="Pyr_redox_3"/>
    <property type="match status" value="1"/>
</dbReference>
<dbReference type="RefSeq" id="WP_308891680.1">
    <property type="nucleotide sequence ID" value="NZ_JAVGJF010000629.1"/>
</dbReference>
<dbReference type="PRINTS" id="PR00469">
    <property type="entry name" value="PNDRDTASEII"/>
</dbReference>
<dbReference type="Proteomes" id="UP001240157">
    <property type="component" value="Unassembled WGS sequence"/>
</dbReference>
<dbReference type="SUPFAM" id="SSF51905">
    <property type="entry name" value="FAD/NAD(P)-binding domain"/>
    <property type="match status" value="1"/>
</dbReference>
<dbReference type="Gene3D" id="3.50.50.60">
    <property type="entry name" value="FAD/NAD(P)-binding domain"/>
    <property type="match status" value="2"/>
</dbReference>
<dbReference type="InterPro" id="IPR036188">
    <property type="entry name" value="FAD/NAD-bd_sf"/>
</dbReference>
<keyword evidence="2" id="KW-0285">Flavoprotein</keyword>
<evidence type="ECO:0000256" key="2">
    <source>
        <dbReference type="ARBA" id="ARBA00022630"/>
    </source>
</evidence>
<organism evidence="4 5">
    <name type="scientific">Staphylococcus chromogenes</name>
    <name type="common">Staphylococcus hyicus subsp. chromogenes</name>
    <dbReference type="NCBI Taxonomy" id="46126"/>
    <lineage>
        <taxon>Bacteria</taxon>
        <taxon>Bacillati</taxon>
        <taxon>Bacillota</taxon>
        <taxon>Bacilli</taxon>
        <taxon>Bacillales</taxon>
        <taxon>Staphylococcaceae</taxon>
        <taxon>Staphylococcus</taxon>
    </lineage>
</organism>
<gene>
    <name evidence="4" type="ORF">RCF65_13590</name>
</gene>
<accession>A0ABD5B059</accession>
<keyword evidence="3" id="KW-0560">Oxidoreductase</keyword>
<evidence type="ECO:0000313" key="4">
    <source>
        <dbReference type="EMBL" id="MDQ7176982.1"/>
    </source>
</evidence>
<dbReference type="AlphaFoldDB" id="A0ABD5B059"/>
<protein>
    <submittedName>
        <fullName evidence="4">NAD(P)-binding domain-containing protein</fullName>
    </submittedName>
</protein>
<feature type="non-terminal residue" evidence="4">
    <location>
        <position position="1"/>
    </location>
</feature>
<name>A0ABD5B059_STACR</name>
<dbReference type="GO" id="GO:0016491">
    <property type="term" value="F:oxidoreductase activity"/>
    <property type="evidence" value="ECO:0007669"/>
    <property type="project" value="UniProtKB-KW"/>
</dbReference>
<dbReference type="EMBL" id="JAVGJF010000629">
    <property type="protein sequence ID" value="MDQ7176982.1"/>
    <property type="molecule type" value="Genomic_DNA"/>
</dbReference>
<evidence type="ECO:0000256" key="1">
    <source>
        <dbReference type="ARBA" id="ARBA00001974"/>
    </source>
</evidence>
<feature type="non-terminal residue" evidence="4">
    <location>
        <position position="134"/>
    </location>
</feature>
<reference evidence="4 5" key="1">
    <citation type="submission" date="2023-08" db="EMBL/GenBank/DDBJ databases">
        <title>Whole genome sequencing of Staphylococcus chromogenes NNSch 2386.</title>
        <authorList>
            <person name="Kropotov V.S."/>
            <person name="Boriskina E.V."/>
            <person name="Gordinskaya N.A."/>
            <person name="Shkurkina I.S."/>
            <person name="Kryazhev D.V."/>
            <person name="Alekseeva A.E."/>
            <person name="Makhova M.A."/>
        </authorList>
    </citation>
    <scope>NUCLEOTIDE SEQUENCE [LARGE SCALE GENOMIC DNA]</scope>
    <source>
        <strain evidence="4 5">NNSch 2386</strain>
    </source>
</reference>
<comment type="caution">
    <text evidence="4">The sequence shown here is derived from an EMBL/GenBank/DDBJ whole genome shotgun (WGS) entry which is preliminary data.</text>
</comment>
<proteinExistence type="predicted"/>
<comment type="cofactor">
    <cofactor evidence="1">
        <name>FAD</name>
        <dbReference type="ChEBI" id="CHEBI:57692"/>
    </cofactor>
</comment>
<evidence type="ECO:0000256" key="3">
    <source>
        <dbReference type="ARBA" id="ARBA00023002"/>
    </source>
</evidence>
<dbReference type="InterPro" id="IPR050097">
    <property type="entry name" value="Ferredoxin-NADP_redctase_2"/>
</dbReference>
<evidence type="ECO:0000313" key="5">
    <source>
        <dbReference type="Proteomes" id="UP001240157"/>
    </source>
</evidence>
<dbReference type="PANTHER" id="PTHR48105">
    <property type="entry name" value="THIOREDOXIN REDUCTASE 1-RELATED-RELATED"/>
    <property type="match status" value="1"/>
</dbReference>
<sequence length="134" mass="15029">KEEQHFEVTTEQGHIYSSKAVIVAIGGGIIKPKHLDIKDASRYELTNLHYVVQQYQKFKNKDVLISGAGNSALDWARDLSGYAKSVKLVYRKKDISGHEAMQNILDSLNVQKFPNSKIVQLKSTADDANKINEV</sequence>